<dbReference type="AlphaFoldDB" id="A0A9W4VQH7"/>
<proteinExistence type="predicted"/>
<dbReference type="InterPro" id="IPR011042">
    <property type="entry name" value="6-blade_b-propeller_TolB-like"/>
</dbReference>
<dbReference type="SUPFAM" id="SSF63829">
    <property type="entry name" value="Calcium-dependent phosphotriesterase"/>
    <property type="match status" value="1"/>
</dbReference>
<dbReference type="PANTHER" id="PTHR47572:SF5">
    <property type="entry name" value="BLR2277 PROTEIN"/>
    <property type="match status" value="1"/>
</dbReference>
<dbReference type="EMBL" id="CAMAPC010000006">
    <property type="protein sequence ID" value="CAH9057461.1"/>
    <property type="molecule type" value="Genomic_DNA"/>
</dbReference>
<dbReference type="Pfam" id="PF08450">
    <property type="entry name" value="SGL"/>
    <property type="match status" value="1"/>
</dbReference>
<feature type="chain" id="PRO_5040904626" description="SMP-30/Gluconolactonase/LRE-like region domain-containing protein" evidence="1">
    <location>
        <begin position="18"/>
        <end position="308"/>
    </location>
</feature>
<feature type="domain" description="SMP-30/Gluconolactonase/LRE-like region" evidence="2">
    <location>
        <begin position="38"/>
        <end position="280"/>
    </location>
</feature>
<evidence type="ECO:0000259" key="2">
    <source>
        <dbReference type="Pfam" id="PF08450"/>
    </source>
</evidence>
<dbReference type="InterPro" id="IPR051262">
    <property type="entry name" value="SMP-30/CGR1_Lactonase"/>
</dbReference>
<feature type="signal peptide" evidence="1">
    <location>
        <begin position="1"/>
        <end position="17"/>
    </location>
</feature>
<keyword evidence="1" id="KW-0732">Signal</keyword>
<reference evidence="3" key="1">
    <citation type="submission" date="2022-07" db="EMBL/GenBank/DDBJ databases">
        <authorList>
            <person name="Criscuolo A."/>
        </authorList>
    </citation>
    <scope>NUCLEOTIDE SEQUENCE</scope>
    <source>
        <strain evidence="3">CIP111854</strain>
    </source>
</reference>
<protein>
    <recommendedName>
        <fullName evidence="2">SMP-30/Gluconolactonase/LRE-like region domain-containing protein</fullName>
    </recommendedName>
</protein>
<gene>
    <name evidence="3" type="ORF">PSECIP111854_02001</name>
</gene>
<accession>A0A9W4VQH7</accession>
<dbReference type="Proteomes" id="UP001152467">
    <property type="component" value="Unassembled WGS sequence"/>
</dbReference>
<evidence type="ECO:0000313" key="3">
    <source>
        <dbReference type="EMBL" id="CAH9057461.1"/>
    </source>
</evidence>
<keyword evidence="4" id="KW-1185">Reference proteome</keyword>
<comment type="caution">
    <text evidence="3">The sequence shown here is derived from an EMBL/GenBank/DDBJ whole genome shotgun (WGS) entry which is preliminary data.</text>
</comment>
<organism evidence="3 4">
    <name type="scientific">Pseudoalteromonas holothuriae</name>
    <dbReference type="NCBI Taxonomy" id="2963714"/>
    <lineage>
        <taxon>Bacteria</taxon>
        <taxon>Pseudomonadati</taxon>
        <taxon>Pseudomonadota</taxon>
        <taxon>Gammaproteobacteria</taxon>
        <taxon>Alteromonadales</taxon>
        <taxon>Pseudoalteromonadaceae</taxon>
        <taxon>Pseudoalteromonas</taxon>
    </lineage>
</organism>
<name>A0A9W4VQH7_9GAMM</name>
<evidence type="ECO:0000256" key="1">
    <source>
        <dbReference type="SAM" id="SignalP"/>
    </source>
</evidence>
<sequence length="308" mass="33930">MKFILLSLVLLSTHVNASNKVFETTDWIAGGVFTEGIEGPAVDRNGVLYAVNYQQQGTVGAITSKGKVQLLMTLPNDSVGNGIRFDKHGNMYIADYVNHNIYRVSNDALMQGKNVSEHLSVFAHNAKMNQPNDLAIMDNGVLFASDPNWQHSSGNLWRIEATGQVQLLEANMGTTNGVTVSPDNKTLYVNESVQRKVWRYDIDEKGNISNKQLHIAFSDFGLDGMRTDQQGNLYIARYGAGQVAVVSPKGRLMRTVKLQGKYPTNVAFGGVDGKTVFVTMQKRGAIEMFEVNTAGRSFAFINETLKVD</sequence>
<dbReference type="PANTHER" id="PTHR47572">
    <property type="entry name" value="LIPOPROTEIN-RELATED"/>
    <property type="match status" value="1"/>
</dbReference>
<dbReference type="InterPro" id="IPR013658">
    <property type="entry name" value="SGL"/>
</dbReference>
<dbReference type="Gene3D" id="2.120.10.30">
    <property type="entry name" value="TolB, C-terminal domain"/>
    <property type="match status" value="1"/>
</dbReference>
<evidence type="ECO:0000313" key="4">
    <source>
        <dbReference type="Proteomes" id="UP001152467"/>
    </source>
</evidence>
<dbReference type="RefSeq" id="WP_261626314.1">
    <property type="nucleotide sequence ID" value="NZ_CAMAPC010000006.1"/>
</dbReference>